<dbReference type="Gene3D" id="3.30.1950.10">
    <property type="entry name" value="wza like domain"/>
    <property type="match status" value="1"/>
</dbReference>
<comment type="caution">
    <text evidence="3">The sequence shown here is derived from an EMBL/GenBank/DDBJ whole genome shotgun (WGS) entry which is preliminary data.</text>
</comment>
<protein>
    <recommendedName>
        <fullName evidence="2">Polysaccharide export protein N-terminal domain-containing protein</fullName>
    </recommendedName>
</protein>
<evidence type="ECO:0000256" key="1">
    <source>
        <dbReference type="ARBA" id="ARBA00022729"/>
    </source>
</evidence>
<name>A0A644USQ8_9ZZZZ</name>
<dbReference type="InterPro" id="IPR049712">
    <property type="entry name" value="Poly_export"/>
</dbReference>
<gene>
    <name evidence="3" type="ORF">SDC9_27763</name>
</gene>
<dbReference type="GO" id="GO:0015159">
    <property type="term" value="F:polysaccharide transmembrane transporter activity"/>
    <property type="evidence" value="ECO:0007669"/>
    <property type="project" value="InterPro"/>
</dbReference>
<dbReference type="PANTHER" id="PTHR33619">
    <property type="entry name" value="POLYSACCHARIDE EXPORT PROTEIN GFCE-RELATED"/>
    <property type="match status" value="1"/>
</dbReference>
<dbReference type="InterPro" id="IPR003715">
    <property type="entry name" value="Poly_export_N"/>
</dbReference>
<dbReference type="AlphaFoldDB" id="A0A644USQ8"/>
<keyword evidence="1" id="KW-0732">Signal</keyword>
<sequence>MYKICLRFVFISFLVMQFSSCVTARKVNYMQEPNNIIPTYRDSLVYEDYRLKTGDKLFVRVYSTHEETNALFNGPYNQLVSTNLDANPHTDLYAYTVQPNGSIVFPMIGEVSVAGKTVREATRTLEKAIEPLYVFSTVELRVLNRYFSVIGANRTGHYPIIREKINIFQALAMAGDAGTYADRSKVRIIRETESGTIVKMFDLRSRDIVHSEFYYIEPNDVIYIQRLDEQFFSILNLPSLIATTISTLSLGIFTYNLLFPASGGN</sequence>
<feature type="domain" description="Polysaccharide export protein N-terminal" evidence="2">
    <location>
        <begin position="47"/>
        <end position="139"/>
    </location>
</feature>
<evidence type="ECO:0000313" key="3">
    <source>
        <dbReference type="EMBL" id="MPL81832.1"/>
    </source>
</evidence>
<organism evidence="3">
    <name type="scientific">bioreactor metagenome</name>
    <dbReference type="NCBI Taxonomy" id="1076179"/>
    <lineage>
        <taxon>unclassified sequences</taxon>
        <taxon>metagenomes</taxon>
        <taxon>ecological metagenomes</taxon>
    </lineage>
</organism>
<dbReference type="Pfam" id="PF02563">
    <property type="entry name" value="Poly_export"/>
    <property type="match status" value="1"/>
</dbReference>
<dbReference type="Gene3D" id="3.10.560.10">
    <property type="entry name" value="Outer membrane lipoprotein wza domain like"/>
    <property type="match status" value="1"/>
</dbReference>
<reference evidence="3" key="1">
    <citation type="submission" date="2019-08" db="EMBL/GenBank/DDBJ databases">
        <authorList>
            <person name="Kucharzyk K."/>
            <person name="Murdoch R.W."/>
            <person name="Higgins S."/>
            <person name="Loffler F."/>
        </authorList>
    </citation>
    <scope>NUCLEOTIDE SEQUENCE</scope>
</reference>
<dbReference type="EMBL" id="VSSQ01000155">
    <property type="protein sequence ID" value="MPL81832.1"/>
    <property type="molecule type" value="Genomic_DNA"/>
</dbReference>
<dbReference type="PANTHER" id="PTHR33619:SF3">
    <property type="entry name" value="POLYSACCHARIDE EXPORT PROTEIN GFCE-RELATED"/>
    <property type="match status" value="1"/>
</dbReference>
<accession>A0A644USQ8</accession>
<proteinExistence type="predicted"/>
<evidence type="ECO:0000259" key="2">
    <source>
        <dbReference type="Pfam" id="PF02563"/>
    </source>
</evidence>